<dbReference type="PANTHER" id="PTHR37984:SF15">
    <property type="entry name" value="INTEGRASE CATALYTIC DOMAIN-CONTAINING PROTEIN"/>
    <property type="match status" value="1"/>
</dbReference>
<dbReference type="PROSITE" id="PS50994">
    <property type="entry name" value="INTEGRASE"/>
    <property type="match status" value="1"/>
</dbReference>
<dbReference type="InterPro" id="IPR036397">
    <property type="entry name" value="RNaseH_sf"/>
</dbReference>
<dbReference type="InterPro" id="IPR000953">
    <property type="entry name" value="Chromo/chromo_shadow_dom"/>
</dbReference>
<dbReference type="Proteomes" id="UP000053864">
    <property type="component" value="Unassembled WGS sequence"/>
</dbReference>
<dbReference type="Gene3D" id="2.40.50.40">
    <property type="match status" value="1"/>
</dbReference>
<dbReference type="PANTHER" id="PTHR37984">
    <property type="entry name" value="PROTEIN CBG26694"/>
    <property type="match status" value="1"/>
</dbReference>
<dbReference type="SMART" id="SM00298">
    <property type="entry name" value="CHROMO"/>
    <property type="match status" value="1"/>
</dbReference>
<evidence type="ECO:0000259" key="2">
    <source>
        <dbReference type="PROSITE" id="PS50994"/>
    </source>
</evidence>
<accession>W2J5R2</accession>
<reference evidence="3 4" key="1">
    <citation type="submission" date="2013-11" db="EMBL/GenBank/DDBJ databases">
        <title>The Genome Sequence of Phytophthora parasitica CJ05E6.</title>
        <authorList>
            <consortium name="The Broad Institute Genomics Platform"/>
            <person name="Russ C."/>
            <person name="Tyler B."/>
            <person name="Panabieres F."/>
            <person name="Shan W."/>
            <person name="Tripathy S."/>
            <person name="Grunwald N."/>
            <person name="Machado M."/>
            <person name="Johnson C.S."/>
            <person name="Arredondo F."/>
            <person name="Hong C."/>
            <person name="Coffey M."/>
            <person name="Young S.K."/>
            <person name="Zeng Q."/>
            <person name="Gargeya S."/>
            <person name="Fitzgerald M."/>
            <person name="Abouelleil A."/>
            <person name="Alvarado L."/>
            <person name="Chapman S.B."/>
            <person name="Gainer-Dewar J."/>
            <person name="Goldberg J."/>
            <person name="Griggs A."/>
            <person name="Gujja S."/>
            <person name="Hansen M."/>
            <person name="Howarth C."/>
            <person name="Imamovic A."/>
            <person name="Ireland A."/>
            <person name="Larimer J."/>
            <person name="McCowan C."/>
            <person name="Murphy C."/>
            <person name="Pearson M."/>
            <person name="Poon T.W."/>
            <person name="Priest M."/>
            <person name="Roberts A."/>
            <person name="Saif S."/>
            <person name="Shea T."/>
            <person name="Sykes S."/>
            <person name="Wortman J."/>
            <person name="Nusbaum C."/>
            <person name="Birren B."/>
        </authorList>
    </citation>
    <scope>NUCLEOTIDE SEQUENCE [LARGE SCALE GENOMIC DNA]</scope>
    <source>
        <strain evidence="3 4">CJ05E6</strain>
    </source>
</reference>
<protein>
    <recommendedName>
        <fullName evidence="5">Integrase catalytic domain-containing protein</fullName>
    </recommendedName>
</protein>
<dbReference type="PROSITE" id="PS50013">
    <property type="entry name" value="CHROMO_2"/>
    <property type="match status" value="1"/>
</dbReference>
<dbReference type="GO" id="GO:0003676">
    <property type="term" value="F:nucleic acid binding"/>
    <property type="evidence" value="ECO:0007669"/>
    <property type="project" value="InterPro"/>
</dbReference>
<feature type="domain" description="Chromo" evidence="1">
    <location>
        <begin position="245"/>
        <end position="300"/>
    </location>
</feature>
<dbReference type="Gene3D" id="3.30.420.10">
    <property type="entry name" value="Ribonuclease H-like superfamily/Ribonuclease H"/>
    <property type="match status" value="1"/>
</dbReference>
<dbReference type="InterPro" id="IPR001584">
    <property type="entry name" value="Integrase_cat-core"/>
</dbReference>
<dbReference type="CDD" id="cd00024">
    <property type="entry name" value="CD_CSD"/>
    <property type="match status" value="1"/>
</dbReference>
<dbReference type="SUPFAM" id="SSF54160">
    <property type="entry name" value="Chromo domain-like"/>
    <property type="match status" value="1"/>
</dbReference>
<feature type="non-terminal residue" evidence="3">
    <location>
        <position position="1"/>
    </location>
</feature>
<gene>
    <name evidence="3" type="ORF">L916_07267</name>
</gene>
<name>W2J5R2_PHYNI</name>
<evidence type="ECO:0000313" key="3">
    <source>
        <dbReference type="EMBL" id="ETL41815.1"/>
    </source>
</evidence>
<dbReference type="InterPro" id="IPR050951">
    <property type="entry name" value="Retrovirus_Pol_polyprotein"/>
</dbReference>
<dbReference type="VEuPathDB" id="FungiDB:PPTG_09969"/>
<evidence type="ECO:0000313" key="4">
    <source>
        <dbReference type="Proteomes" id="UP000053864"/>
    </source>
</evidence>
<evidence type="ECO:0008006" key="5">
    <source>
        <dbReference type="Google" id="ProtNLM"/>
    </source>
</evidence>
<dbReference type="SUPFAM" id="SSF53098">
    <property type="entry name" value="Ribonuclease H-like"/>
    <property type="match status" value="1"/>
</dbReference>
<dbReference type="EMBL" id="KI672521">
    <property type="protein sequence ID" value="ETL41815.1"/>
    <property type="molecule type" value="Genomic_DNA"/>
</dbReference>
<feature type="domain" description="Integrase catalytic" evidence="2">
    <location>
        <begin position="1"/>
        <end position="96"/>
    </location>
</feature>
<organism evidence="3 4">
    <name type="scientific">Phytophthora nicotianae</name>
    <name type="common">Potato buckeye rot agent</name>
    <name type="synonym">Phytophthora parasitica</name>
    <dbReference type="NCBI Taxonomy" id="4792"/>
    <lineage>
        <taxon>Eukaryota</taxon>
        <taxon>Sar</taxon>
        <taxon>Stramenopiles</taxon>
        <taxon>Oomycota</taxon>
        <taxon>Peronosporomycetes</taxon>
        <taxon>Peronosporales</taxon>
        <taxon>Peronosporaceae</taxon>
        <taxon>Phytophthora</taxon>
    </lineage>
</organism>
<sequence length="300" mass="33286">WVSDPGAHFKNQVIEELAKTVGANHHFTTAYCPRANGTVEVVNRLLLKCMRALLSERRLSPAKWESIVGMVRAALNHQPSDKLGGRAPVTAFMGLPATTPLSTIFSSRSVPEMDAGTLQAKLQEQLSSTAEALEAMHRDVAGIGDQRRMQARARRAARAKPLNFAVGDFVLVASVVAAPNKLAIKWQGPKRVVKAVSAWIFDVENLVEPRATSTHHVSRLRFYAESAREVTEDLLQHALHAQGGHCVEDFRGIRLNNTVNQWQVQVKWLGLNELENTWESYASLQTDVPVLLGRYCETHK</sequence>
<dbReference type="InterPro" id="IPR016197">
    <property type="entry name" value="Chromo-like_dom_sf"/>
</dbReference>
<dbReference type="GO" id="GO:0015074">
    <property type="term" value="P:DNA integration"/>
    <property type="evidence" value="ECO:0007669"/>
    <property type="project" value="InterPro"/>
</dbReference>
<evidence type="ECO:0000259" key="1">
    <source>
        <dbReference type="PROSITE" id="PS50013"/>
    </source>
</evidence>
<dbReference type="InterPro" id="IPR012337">
    <property type="entry name" value="RNaseH-like_sf"/>
</dbReference>
<dbReference type="AlphaFoldDB" id="W2J5R2"/>
<proteinExistence type="predicted"/>